<keyword evidence="5 13" id="KW-0220">Diaminopimelate biosynthesis</keyword>
<evidence type="ECO:0000259" key="15">
    <source>
        <dbReference type="Pfam" id="PF05173"/>
    </source>
</evidence>
<gene>
    <name evidence="13" type="primary">dapB</name>
    <name evidence="16" type="ORF">GL300_16635</name>
</gene>
<accession>A0A844HQZ3</accession>
<keyword evidence="6 13" id="KW-0560">Oxidoreductase</keyword>
<comment type="function">
    <text evidence="13">Catalyzes the conversion of 4-hydroxy-tetrahydrodipicolinate (HTPA) to tetrahydrodipicolinate.</text>
</comment>
<comment type="caution">
    <text evidence="13">Lacks conserved residue(s) required for the propagation of feature annotation.</text>
</comment>
<reference evidence="16 17" key="1">
    <citation type="submission" date="2019-11" db="EMBL/GenBank/DDBJ databases">
        <authorList>
            <person name="Dong K."/>
        </authorList>
    </citation>
    <scope>NUCLEOTIDE SEQUENCE [LARGE SCALE GENOMIC DNA]</scope>
    <source>
        <strain evidence="16 17">NBRC 112902</strain>
    </source>
</reference>
<evidence type="ECO:0000259" key="14">
    <source>
        <dbReference type="Pfam" id="PF01113"/>
    </source>
</evidence>
<feature type="active site" description="Proton donor" evidence="13">
    <location>
        <position position="159"/>
    </location>
</feature>
<evidence type="ECO:0000256" key="6">
    <source>
        <dbReference type="ARBA" id="ARBA00023002"/>
    </source>
</evidence>
<name>A0A844HQZ3_9RHOB</name>
<keyword evidence="2 13" id="KW-0963">Cytoplasm</keyword>
<feature type="binding site" evidence="13">
    <location>
        <begin position="98"/>
        <end position="100"/>
    </location>
    <ligand>
        <name>NAD(+)</name>
        <dbReference type="ChEBI" id="CHEBI:57540"/>
    </ligand>
</feature>
<comment type="catalytic activity">
    <reaction evidence="12 13">
        <text>(S)-2,3,4,5-tetrahydrodipicolinate + NAD(+) + H2O = (2S,4S)-4-hydroxy-2,3,4,5-tetrahydrodipicolinate + NADH + H(+)</text>
        <dbReference type="Rhea" id="RHEA:35323"/>
        <dbReference type="ChEBI" id="CHEBI:15377"/>
        <dbReference type="ChEBI" id="CHEBI:15378"/>
        <dbReference type="ChEBI" id="CHEBI:16845"/>
        <dbReference type="ChEBI" id="CHEBI:57540"/>
        <dbReference type="ChEBI" id="CHEBI:57945"/>
        <dbReference type="ChEBI" id="CHEBI:67139"/>
        <dbReference type="EC" id="1.17.1.8"/>
    </reaction>
</comment>
<dbReference type="GO" id="GO:0016726">
    <property type="term" value="F:oxidoreductase activity, acting on CH or CH2 groups, NAD or NADP as acceptor"/>
    <property type="evidence" value="ECO:0007669"/>
    <property type="project" value="UniProtKB-UniRule"/>
</dbReference>
<dbReference type="Gene3D" id="3.40.50.720">
    <property type="entry name" value="NAD(P)-binding Rossmann-like Domain"/>
    <property type="match status" value="1"/>
</dbReference>
<dbReference type="UniPathway" id="UPA00034">
    <property type="reaction ID" value="UER00018"/>
</dbReference>
<comment type="catalytic activity">
    <reaction evidence="11 13">
        <text>(S)-2,3,4,5-tetrahydrodipicolinate + NADP(+) + H2O = (2S,4S)-4-hydroxy-2,3,4,5-tetrahydrodipicolinate + NADPH + H(+)</text>
        <dbReference type="Rhea" id="RHEA:35331"/>
        <dbReference type="ChEBI" id="CHEBI:15377"/>
        <dbReference type="ChEBI" id="CHEBI:15378"/>
        <dbReference type="ChEBI" id="CHEBI:16845"/>
        <dbReference type="ChEBI" id="CHEBI:57783"/>
        <dbReference type="ChEBI" id="CHEBI:58349"/>
        <dbReference type="ChEBI" id="CHEBI:67139"/>
        <dbReference type="EC" id="1.17.1.8"/>
    </reaction>
</comment>
<feature type="binding site" evidence="13">
    <location>
        <begin position="8"/>
        <end position="13"/>
    </location>
    <ligand>
        <name>NAD(+)</name>
        <dbReference type="ChEBI" id="CHEBI:57540"/>
    </ligand>
</feature>
<keyword evidence="17" id="KW-1185">Reference proteome</keyword>
<evidence type="ECO:0000256" key="11">
    <source>
        <dbReference type="ARBA" id="ARBA00049080"/>
    </source>
</evidence>
<feature type="domain" description="Dihydrodipicolinate reductase N-terminal" evidence="14">
    <location>
        <begin position="3"/>
        <end position="125"/>
    </location>
</feature>
<comment type="subunit">
    <text evidence="13">Homotetramer.</text>
</comment>
<evidence type="ECO:0000256" key="5">
    <source>
        <dbReference type="ARBA" id="ARBA00022915"/>
    </source>
</evidence>
<dbReference type="Pfam" id="PF01113">
    <property type="entry name" value="DapB_N"/>
    <property type="match status" value="1"/>
</dbReference>
<dbReference type="GO" id="GO:0005829">
    <property type="term" value="C:cytosol"/>
    <property type="evidence" value="ECO:0007669"/>
    <property type="project" value="TreeGrafter"/>
</dbReference>
<dbReference type="SUPFAM" id="SSF51735">
    <property type="entry name" value="NAD(P)-binding Rossmann-fold domains"/>
    <property type="match status" value="1"/>
</dbReference>
<dbReference type="InterPro" id="IPR023940">
    <property type="entry name" value="DHDPR_bac"/>
</dbReference>
<comment type="caution">
    <text evidence="16">The sequence shown here is derived from an EMBL/GenBank/DDBJ whole genome shotgun (WGS) entry which is preliminary data.</text>
</comment>
<keyword evidence="4 13" id="KW-0521">NADP</keyword>
<comment type="subcellular location">
    <subcellularLocation>
        <location evidence="13">Cytoplasm</location>
    </subcellularLocation>
</comment>
<dbReference type="InterPro" id="IPR036291">
    <property type="entry name" value="NAD(P)-bd_dom_sf"/>
</dbReference>
<evidence type="ECO:0000256" key="2">
    <source>
        <dbReference type="ARBA" id="ARBA00022490"/>
    </source>
</evidence>
<protein>
    <recommendedName>
        <fullName evidence="10 13">4-hydroxy-tetrahydrodipicolinate reductase</fullName>
        <shortName evidence="13">HTPA reductase</shortName>
        <ecNumber evidence="10 13">1.17.1.8</ecNumber>
    </recommendedName>
</protein>
<dbReference type="EMBL" id="WMIG01000010">
    <property type="protein sequence ID" value="MTH60844.1"/>
    <property type="molecule type" value="Genomic_DNA"/>
</dbReference>
<comment type="caution">
    <text evidence="13">Was originally thought to be a dihydrodipicolinate reductase (DHDPR), catalyzing the conversion of dihydrodipicolinate to tetrahydrodipicolinate. However, it was shown in E.coli that the substrate of the enzymatic reaction is not dihydrodipicolinate (DHDP) but in fact (2S,4S)-4-hydroxy-2,3,4,5-tetrahydrodipicolinic acid (HTPA), the product released by the DapA-catalyzed reaction.</text>
</comment>
<dbReference type="EC" id="1.17.1.8" evidence="10 13"/>
<dbReference type="NCBIfam" id="TIGR00036">
    <property type="entry name" value="dapB"/>
    <property type="match status" value="1"/>
</dbReference>
<dbReference type="PIRSF" id="PIRSF000161">
    <property type="entry name" value="DHPR"/>
    <property type="match status" value="1"/>
</dbReference>
<keyword evidence="7 13" id="KW-0520">NAD</keyword>
<dbReference type="Gene3D" id="3.30.360.10">
    <property type="entry name" value="Dihydrodipicolinate Reductase, domain 2"/>
    <property type="match status" value="1"/>
</dbReference>
<dbReference type="PROSITE" id="PS01298">
    <property type="entry name" value="DAPB"/>
    <property type="match status" value="1"/>
</dbReference>
<comment type="pathway">
    <text evidence="9 13">Amino-acid biosynthesis; L-lysine biosynthesis via DAP pathway; (S)-tetrahydrodipicolinate from L-aspartate: step 4/4.</text>
</comment>
<evidence type="ECO:0000256" key="12">
    <source>
        <dbReference type="ARBA" id="ARBA00049396"/>
    </source>
</evidence>
<evidence type="ECO:0000256" key="13">
    <source>
        <dbReference type="HAMAP-Rule" id="MF_00102"/>
    </source>
</evidence>
<dbReference type="InterPro" id="IPR000846">
    <property type="entry name" value="DapB_N"/>
</dbReference>
<evidence type="ECO:0000256" key="10">
    <source>
        <dbReference type="ARBA" id="ARBA00038983"/>
    </source>
</evidence>
<proteinExistence type="inferred from homology"/>
<evidence type="ECO:0000256" key="3">
    <source>
        <dbReference type="ARBA" id="ARBA00022605"/>
    </source>
</evidence>
<dbReference type="HAMAP" id="MF_00102">
    <property type="entry name" value="DapB"/>
    <property type="match status" value="1"/>
</dbReference>
<evidence type="ECO:0000313" key="17">
    <source>
        <dbReference type="Proteomes" id="UP000449846"/>
    </source>
</evidence>
<dbReference type="CDD" id="cd02274">
    <property type="entry name" value="DHDPR_N"/>
    <property type="match status" value="1"/>
</dbReference>
<keyword evidence="8 13" id="KW-0457">Lysine biosynthesis</keyword>
<keyword evidence="3 13" id="KW-0028">Amino-acid biosynthesis</keyword>
<dbReference type="Pfam" id="PF05173">
    <property type="entry name" value="DapB_C"/>
    <property type="match status" value="1"/>
</dbReference>
<dbReference type="PANTHER" id="PTHR20836:SF0">
    <property type="entry name" value="4-HYDROXY-TETRAHYDRODIPICOLINATE REDUCTASE 1, CHLOROPLASTIC-RELATED"/>
    <property type="match status" value="1"/>
</dbReference>
<dbReference type="PANTHER" id="PTHR20836">
    <property type="entry name" value="DIHYDRODIPICOLINATE REDUCTASE"/>
    <property type="match status" value="1"/>
</dbReference>
<dbReference type="InterPro" id="IPR022664">
    <property type="entry name" value="DapB_N_CS"/>
</dbReference>
<dbReference type="OrthoDB" id="9790352at2"/>
<sequence length="270" mass="28340">MTRIGLYGVAGHMGRTLIGEINASESCTISGGCDRPGSPDLGRDIGMLGGLPALGIAVTDDAGAVCDVSDVIVDYSSAAATMALLPVAIAHRTPVLVCTTGFDADQKAALADAGRSIPILVGANMSASVIAMYELVKTAARLLGDDFDIEIFDFHPWDKIDAPSGTALELAEYAAEGRGAELSDLTVFARHGETGRRKRGSIGFSSARGGEVVCENTVFFAGAGQRLEIISRVTDYRAFAATTLRAAEWIAQQGPGYYSMDQMLRDQAAR</sequence>
<dbReference type="SUPFAM" id="SSF55347">
    <property type="entry name" value="Glyceraldehyde-3-phosphate dehydrogenase-like, C-terminal domain"/>
    <property type="match status" value="1"/>
</dbReference>
<dbReference type="AlphaFoldDB" id="A0A844HQZ3"/>
<dbReference type="GO" id="GO:0019877">
    <property type="term" value="P:diaminopimelate biosynthetic process"/>
    <property type="evidence" value="ECO:0007669"/>
    <property type="project" value="UniProtKB-UniRule"/>
</dbReference>
<dbReference type="RefSeq" id="WP_155040779.1">
    <property type="nucleotide sequence ID" value="NZ_JBHGCD010000017.1"/>
</dbReference>
<dbReference type="GO" id="GO:0051287">
    <property type="term" value="F:NAD binding"/>
    <property type="evidence" value="ECO:0007669"/>
    <property type="project" value="UniProtKB-UniRule"/>
</dbReference>
<dbReference type="GO" id="GO:0050661">
    <property type="term" value="F:NADP binding"/>
    <property type="evidence" value="ECO:0007669"/>
    <property type="project" value="UniProtKB-UniRule"/>
</dbReference>
<dbReference type="GO" id="GO:0009089">
    <property type="term" value="P:lysine biosynthetic process via diaminopimelate"/>
    <property type="evidence" value="ECO:0007669"/>
    <property type="project" value="UniProtKB-UniRule"/>
</dbReference>
<evidence type="ECO:0000313" key="16">
    <source>
        <dbReference type="EMBL" id="MTH60844.1"/>
    </source>
</evidence>
<dbReference type="InterPro" id="IPR022663">
    <property type="entry name" value="DapB_C"/>
</dbReference>
<feature type="binding site" evidence="13">
    <location>
        <begin position="165"/>
        <end position="166"/>
    </location>
    <ligand>
        <name>(S)-2,3,4,5-tetrahydrodipicolinate</name>
        <dbReference type="ChEBI" id="CHEBI:16845"/>
    </ligand>
</feature>
<evidence type="ECO:0000256" key="9">
    <source>
        <dbReference type="ARBA" id="ARBA00037922"/>
    </source>
</evidence>
<evidence type="ECO:0000256" key="7">
    <source>
        <dbReference type="ARBA" id="ARBA00023027"/>
    </source>
</evidence>
<feature type="binding site" evidence="13">
    <location>
        <begin position="122"/>
        <end position="125"/>
    </location>
    <ligand>
        <name>NAD(+)</name>
        <dbReference type="ChEBI" id="CHEBI:57540"/>
    </ligand>
</feature>
<dbReference type="Proteomes" id="UP000449846">
    <property type="component" value="Unassembled WGS sequence"/>
</dbReference>
<evidence type="ECO:0000256" key="4">
    <source>
        <dbReference type="ARBA" id="ARBA00022857"/>
    </source>
</evidence>
<organism evidence="16 17">
    <name type="scientific">Paracoccus litorisediminis</name>
    <dbReference type="NCBI Taxonomy" id="2006130"/>
    <lineage>
        <taxon>Bacteria</taxon>
        <taxon>Pseudomonadati</taxon>
        <taxon>Pseudomonadota</taxon>
        <taxon>Alphaproteobacteria</taxon>
        <taxon>Rhodobacterales</taxon>
        <taxon>Paracoccaceae</taxon>
        <taxon>Paracoccus</taxon>
    </lineage>
</organism>
<evidence type="ECO:0000256" key="8">
    <source>
        <dbReference type="ARBA" id="ARBA00023154"/>
    </source>
</evidence>
<comment type="similarity">
    <text evidence="1 13">Belongs to the DapB family.</text>
</comment>
<feature type="domain" description="Dihydrodipicolinate reductase C-terminal" evidence="15">
    <location>
        <begin position="129"/>
        <end position="264"/>
    </location>
</feature>
<feature type="active site" description="Proton donor/acceptor" evidence="13">
    <location>
        <position position="155"/>
    </location>
</feature>
<evidence type="ECO:0000256" key="1">
    <source>
        <dbReference type="ARBA" id="ARBA00006642"/>
    </source>
</evidence>
<dbReference type="GO" id="GO:0008839">
    <property type="term" value="F:4-hydroxy-tetrahydrodipicolinate reductase"/>
    <property type="evidence" value="ECO:0007669"/>
    <property type="project" value="UniProtKB-UniRule"/>
</dbReference>